<gene>
    <name evidence="1" type="ORF">DAMO_0207</name>
</gene>
<dbReference type="KEGG" id="mox:DAMO_0207"/>
<evidence type="ECO:0000313" key="1">
    <source>
        <dbReference type="EMBL" id="CBE67311.1"/>
    </source>
</evidence>
<dbReference type="PATRIC" id="fig|671143.5.peg.178"/>
<dbReference type="GO" id="GO:0005975">
    <property type="term" value="P:carbohydrate metabolic process"/>
    <property type="evidence" value="ECO:0007669"/>
    <property type="project" value="InterPro"/>
</dbReference>
<dbReference type="HOGENOM" id="CLU_071509_0_0_0"/>
<dbReference type="eggNOG" id="COG0726">
    <property type="taxonomic scope" value="Bacteria"/>
</dbReference>
<dbReference type="CDD" id="cd10929">
    <property type="entry name" value="CE4_u5"/>
    <property type="match status" value="1"/>
</dbReference>
<dbReference type="SUPFAM" id="SSF88713">
    <property type="entry name" value="Glycoside hydrolase/deacetylase"/>
    <property type="match status" value="1"/>
</dbReference>
<dbReference type="AlphaFoldDB" id="D5MIG1"/>
<protein>
    <submittedName>
        <fullName evidence="1">Uncharacterized protein</fullName>
    </submittedName>
</protein>
<reference evidence="1 2" key="1">
    <citation type="journal article" date="2010" name="Nature">
        <title>Nitrite-driven anaerobic methane oxidation by oxygenic bacteria.</title>
        <authorList>
            <person name="Ettwig K.F."/>
            <person name="Butler M.K."/>
            <person name="Le Paslier D."/>
            <person name="Pelletier E."/>
            <person name="Mangenot S."/>
            <person name="Kuypers M.M.M."/>
            <person name="Schreiber F."/>
            <person name="Dutilh B.E."/>
            <person name="Zedelius J."/>
            <person name="de Beer D."/>
            <person name="Gloerich J."/>
            <person name="Wessels H.J.C.T."/>
            <person name="van Allen T."/>
            <person name="Luesken F."/>
            <person name="Wu M."/>
            <person name="van de Pas-Schoonen K.T."/>
            <person name="Op den Camp H.J.M."/>
            <person name="Janssen-Megens E.M."/>
            <person name="Francoijs K-J."/>
            <person name="Stunnenberg H."/>
            <person name="Weissenbach J."/>
            <person name="Jetten M.S.M."/>
            <person name="Strous M."/>
        </authorList>
    </citation>
    <scope>NUCLEOTIDE SEQUENCE [LARGE SCALE GENOMIC DNA]</scope>
</reference>
<accession>D5MIG1</accession>
<dbReference type="Proteomes" id="UP000006898">
    <property type="component" value="Chromosome"/>
</dbReference>
<evidence type="ECO:0000313" key="2">
    <source>
        <dbReference type="Proteomes" id="UP000006898"/>
    </source>
</evidence>
<dbReference type="STRING" id="671143.DAMO_0207"/>
<dbReference type="Gene3D" id="3.20.20.370">
    <property type="entry name" value="Glycoside hydrolase/deacetylase"/>
    <property type="match status" value="1"/>
</dbReference>
<proteinExistence type="predicted"/>
<dbReference type="EMBL" id="FP565575">
    <property type="protein sequence ID" value="CBE67311.1"/>
    <property type="molecule type" value="Genomic_DNA"/>
</dbReference>
<dbReference type="InterPro" id="IPR011330">
    <property type="entry name" value="Glyco_hydro/deAcase_b/a-brl"/>
</dbReference>
<name>D5MIG1_METO1</name>
<organism evidence="1 2">
    <name type="scientific">Methylomirabilis oxygeniifera</name>
    <dbReference type="NCBI Taxonomy" id="671143"/>
    <lineage>
        <taxon>Bacteria</taxon>
        <taxon>Candidatus Methylomirabilota</taxon>
        <taxon>Candidatus Methylomirabilia</taxon>
        <taxon>Candidatus Methylomirabilales</taxon>
        <taxon>Candidatus Methylomirabilaceae</taxon>
        <taxon>Candidatus Methylomirabilis</taxon>
    </lineage>
</organism>
<sequence length="330" mass="38100">MIHESGILVISLDFELHWGVRDKRRVEDYRGNLLGARTVIPRLLELFTQYDIHATWAIVGFLFFRNRCELMRGLPTTIPQYTDRRLSPYDDLDAIGIDEQDDPFHYASSLITLIASRPNQEIGSHSFSHYYCLESGQTIEMFESDLQAAIQAAKPYGLSLDSMVFPRNQVNDDYIPVCRANGIKAFRGRPRSWTYAARNQEEESRWARLLRLIDAYINLSGHTCYSSAEIAAGCPCNIPGSRFVRPYSPRFRALEPLRLHRIKSDLSYAAKNKQVYHLFWHPHNFGKDIDRNLAFLRSVLEHFQVLRHGYGMQSLNMRDVVAGLTQEIID</sequence>